<accession>A0AAW7Y2Z7</accession>
<sequence>MISLSSINKNILALAIASTFLSGCNDDTTTGNTIIPDDIKPPTETIPPTDILPPTETIPPTEIIPTTTYVGSLLASGKTIKGDVDCNGVRLTDGTFEVSQGTPFSCTLGSVILGDFTAPFPPTSQSKSLTTAANNTVETSFELTRQHGENAVTVLQSIDSCEADDAICLNEIDSFGIEDVYQQVDNKDVVDAYFESLEEKATDEVGKAPSSHVDDTVVPAVDPSANNDLNSNFVSANAEASYTYKPSADAQVLTRSKLTDNSGKNSKPIAGVSFFSAHSTGVTDENGEFEYLWGDTITFGIDTFEFGKVLGNQVDYKLTDVTDNAVTKANIQALIERYAASTGNAFTITPEIHETFAQYPNVINELINLALPSGGKLGDSNYEVPNEFEAQFSEGLTAIIDGELNQNPISYRAISLPNTLSVDNGGKYVTESLTKIFTGVDSFHVFNDNGSFYGASGYTRGMRALNISNEAFPIMMPRTDKNHEIPFGKQQAWTREGKPYIAEYPGIQMQPIPLVSKDNATYGFPFVTAGSIGTGKVVFMGNGMYPSILSCPDNYWANRALHIDSTNQTCTVNTVENPLHDDHGNMKRFFANLFQWFNNGTPTAGIKVATNIDSAYAAYHHSTLGRQYDFFVSPKYGFSAVEKLSKGGFSGLSATETPILLLQAYPPRLIQDGMTNLFVADLENPNLSQDDITALIKYINDGGNVLFMDAIQATNPEPIGRLADAAGVSLGGQNVTPTNQAFCGSSYYCQAPYPNLHVKSQKDMVVLERFQDNQGEQPFTVHQDGTVEWIKDETKIKFEIPTYEMPKLNADGTPELDANGAPVMVTKQARIFVDTAEQREAAIAELQKAFEGTPVCTNKYEYEFNCIETRAGDGVTVRGSYYRADFDRYPVSKDVIESMVKAANLGSNFTALYNHEIYYRSKGTQGIRLSKAELNQTYDNLSVWMWNDNPYRYQTGVQDELGFKQAVQFLNCYTDGQHQVNAGEANCPVDLKTSLVANGMIHGDGELSGQLNPSYPLNYMEKPLTRIMLGRSYWDHEITVDTTMYPGRTAGAGSSGTATIQTNGKAVSYSAGNNQSTGLWAPQLQEVTVSGGVEARITVMMADDLTGKPNHEVSLKRPPRMQTSYHYDGASLSFKAPYGGLIYIQPKEKDRGEQTFNFSNVETAAWWKDGNWVNDPSSAAAPIAELNTGSFIYTTPINNVRNSNSADLNKFATDMNRFADAASDFYGRDEVVADGQHRRFTYSTLDGFRHRFVNDVQISIGAAHSGYPVMNSSFNADKTSIPTNALNDWLIWHEVGHNLASAPFSAQGSTEVTNNLLALYMQELEGRNDNPQMDRIATDIQKAPMWLNANGDHAWANGDAGMRLVMFGQLKIWAKNHFSLDNWYASDDHKPAIYGKDAGWNMIKLMHRKARGDVQGDTLQGRNGTNYCSPQDTGLSGGDLMMVCSSFVSGYDLSDFFTTWNVGETSMTNPDGSKVYDGGISDDGRTKLAELNLAKPKKSPLAVNSLTYSE</sequence>
<dbReference type="NCBIfam" id="NF037974">
    <property type="entry name" value="SslE_AcfD_Zn_LP"/>
    <property type="match status" value="1"/>
</dbReference>
<keyword evidence="2" id="KW-0378">Hydrolase</keyword>
<evidence type="ECO:0000259" key="1">
    <source>
        <dbReference type="PROSITE" id="PS51723"/>
    </source>
</evidence>
<dbReference type="EMBL" id="JAUOPU010000002">
    <property type="protein sequence ID" value="MDO6541337.1"/>
    <property type="molecule type" value="Genomic_DNA"/>
</dbReference>
<dbReference type="GO" id="GO:0008237">
    <property type="term" value="F:metallopeptidase activity"/>
    <property type="evidence" value="ECO:0007669"/>
    <property type="project" value="UniProtKB-KW"/>
</dbReference>
<protein>
    <submittedName>
        <fullName evidence="2">SslE/AcfD family lipoprotein zinc metalloprotease</fullName>
    </submittedName>
</protein>
<dbReference type="Pfam" id="PF13402">
    <property type="entry name" value="Peptidase_M60"/>
    <property type="match status" value="1"/>
</dbReference>
<dbReference type="InterPro" id="IPR042279">
    <property type="entry name" value="Pep_M60_3"/>
</dbReference>
<gene>
    <name evidence="2" type="ORF">Q4568_02265</name>
</gene>
<dbReference type="InterPro" id="IPR025385">
    <property type="entry name" value="DUF4092"/>
</dbReference>
<keyword evidence="2" id="KW-0645">Protease</keyword>
<keyword evidence="2" id="KW-0449">Lipoprotein</keyword>
<dbReference type="Pfam" id="PF17291">
    <property type="entry name" value="M60-like_N"/>
    <property type="match status" value="1"/>
</dbReference>
<evidence type="ECO:0000313" key="2">
    <source>
        <dbReference type="EMBL" id="MDO6541337.1"/>
    </source>
</evidence>
<dbReference type="PROSITE" id="PS51723">
    <property type="entry name" value="PEPTIDASE_M60"/>
    <property type="match status" value="1"/>
</dbReference>
<proteinExistence type="predicted"/>
<keyword evidence="2" id="KW-0482">Metalloprotease</keyword>
<comment type="caution">
    <text evidence="2">The sequence shown here is derived from an EMBL/GenBank/DDBJ whole genome shotgun (WGS) entry which is preliminary data.</text>
</comment>
<dbReference type="SMART" id="SM01276">
    <property type="entry name" value="M60-like"/>
    <property type="match status" value="1"/>
</dbReference>
<reference evidence="2" key="1">
    <citation type="submission" date="2023-07" db="EMBL/GenBank/DDBJ databases">
        <title>Genome content predicts the carbon catabolic preferences of heterotrophic bacteria.</title>
        <authorList>
            <person name="Gralka M."/>
        </authorList>
    </citation>
    <scope>NUCLEOTIDE SEQUENCE</scope>
    <source>
        <strain evidence="2">G2M05</strain>
    </source>
</reference>
<dbReference type="Proteomes" id="UP001170624">
    <property type="component" value="Unassembled WGS sequence"/>
</dbReference>
<dbReference type="Gene3D" id="3.40.390.80">
    <property type="entry name" value="Peptidase M60, enhancin-like domain 2"/>
    <property type="match status" value="1"/>
</dbReference>
<dbReference type="InterPro" id="IPR051244">
    <property type="entry name" value="TCAF"/>
</dbReference>
<dbReference type="Gene3D" id="1.10.390.30">
    <property type="entry name" value="Peptidase M60, enhancin-like domain 3"/>
    <property type="match status" value="1"/>
</dbReference>
<dbReference type="PANTHER" id="PTHR15730:SF5">
    <property type="entry name" value="SI:CH211-210B2.2-RELATED"/>
    <property type="match status" value="1"/>
</dbReference>
<name>A0AAW7Y2Z7_9GAMM</name>
<dbReference type="InterPro" id="IPR035423">
    <property type="entry name" value="M60-like_N"/>
</dbReference>
<dbReference type="PANTHER" id="PTHR15730">
    <property type="entry name" value="EXPERIMENTAL AUTOIMMUNE PROSTATITIS ANTIGEN 2-RELATED"/>
    <property type="match status" value="1"/>
</dbReference>
<dbReference type="InterPro" id="IPR031161">
    <property type="entry name" value="Peptidase_M60_dom"/>
</dbReference>
<feature type="domain" description="Peptidase M60" evidence="1">
    <location>
        <begin position="1072"/>
        <end position="1375"/>
    </location>
</feature>
<dbReference type="Pfam" id="PF13322">
    <property type="entry name" value="DUF4092"/>
    <property type="match status" value="1"/>
</dbReference>
<evidence type="ECO:0000313" key="3">
    <source>
        <dbReference type="Proteomes" id="UP001170624"/>
    </source>
</evidence>
<organism evidence="2 3">
    <name type="scientific">Photobacterium sanguinicancri</name>
    <dbReference type="NCBI Taxonomy" id="875932"/>
    <lineage>
        <taxon>Bacteria</taxon>
        <taxon>Pseudomonadati</taxon>
        <taxon>Pseudomonadota</taxon>
        <taxon>Gammaproteobacteria</taxon>
        <taxon>Vibrionales</taxon>
        <taxon>Vibrionaceae</taxon>
        <taxon>Photobacterium</taxon>
    </lineage>
</organism>
<dbReference type="RefSeq" id="WP_303498071.1">
    <property type="nucleotide sequence ID" value="NZ_JAUOPU010000002.1"/>
</dbReference>